<name>A0A7Y9LN10_9BURK</name>
<dbReference type="Proteomes" id="UP000542125">
    <property type="component" value="Unassembled WGS sequence"/>
</dbReference>
<evidence type="ECO:0000313" key="1">
    <source>
        <dbReference type="EMBL" id="NYE84212.1"/>
    </source>
</evidence>
<sequence>MALQRYDSWPDFLGRRLVVKIGTDWFQGVMHGLQPVSDKWPLLRHTDHPWALTTADGIVLFDPDNPGVEIYTADVIGTLPRFRPLFEQPTRNPNRG</sequence>
<accession>A0A7Y9LN10</accession>
<protein>
    <submittedName>
        <fullName evidence="1">Uncharacterized protein</fullName>
    </submittedName>
</protein>
<proteinExistence type="predicted"/>
<evidence type="ECO:0000313" key="2">
    <source>
        <dbReference type="Proteomes" id="UP000542125"/>
    </source>
</evidence>
<reference evidence="1 2" key="1">
    <citation type="submission" date="2020-07" db="EMBL/GenBank/DDBJ databases">
        <title>Genomic Encyclopedia of Type Strains, Phase IV (KMG-V): Genome sequencing to study the core and pangenomes of soil and plant-associated prokaryotes.</title>
        <authorList>
            <person name="Whitman W."/>
        </authorList>
    </citation>
    <scope>NUCLEOTIDE SEQUENCE [LARGE SCALE GENOMIC DNA]</scope>
    <source>
        <strain evidence="1 2">SAS40</strain>
    </source>
</reference>
<comment type="caution">
    <text evidence="1">The sequence shown here is derived from an EMBL/GenBank/DDBJ whole genome shotgun (WGS) entry which is preliminary data.</text>
</comment>
<gene>
    <name evidence="1" type="ORF">FHW18_003483</name>
</gene>
<dbReference type="AlphaFoldDB" id="A0A7Y9LN10"/>
<keyword evidence="2" id="KW-1185">Reference proteome</keyword>
<organism evidence="1 2">
    <name type="scientific">Pigmentiphaga litoralis</name>
    <dbReference type="NCBI Taxonomy" id="516702"/>
    <lineage>
        <taxon>Bacteria</taxon>
        <taxon>Pseudomonadati</taxon>
        <taxon>Pseudomonadota</taxon>
        <taxon>Betaproteobacteria</taxon>
        <taxon>Burkholderiales</taxon>
        <taxon>Alcaligenaceae</taxon>
        <taxon>Pigmentiphaga</taxon>
    </lineage>
</organism>
<dbReference type="EMBL" id="JACBYR010000001">
    <property type="protein sequence ID" value="NYE84212.1"/>
    <property type="molecule type" value="Genomic_DNA"/>
</dbReference>
<dbReference type="RefSeq" id="WP_179587927.1">
    <property type="nucleotide sequence ID" value="NZ_JACBYR010000001.1"/>
</dbReference>